<gene>
    <name evidence="2" type="ORF">IW245_002350</name>
</gene>
<proteinExistence type="predicted"/>
<dbReference type="AlphaFoldDB" id="A0A8J7GSD3"/>
<protein>
    <submittedName>
        <fullName evidence="2">Uncharacterized protein</fullName>
    </submittedName>
</protein>
<organism evidence="2 3">
    <name type="scientific">Longispora fulva</name>
    <dbReference type="NCBI Taxonomy" id="619741"/>
    <lineage>
        <taxon>Bacteria</taxon>
        <taxon>Bacillati</taxon>
        <taxon>Actinomycetota</taxon>
        <taxon>Actinomycetes</taxon>
        <taxon>Micromonosporales</taxon>
        <taxon>Micromonosporaceae</taxon>
        <taxon>Longispora</taxon>
    </lineage>
</organism>
<keyword evidence="3" id="KW-1185">Reference proteome</keyword>
<name>A0A8J7GSD3_9ACTN</name>
<evidence type="ECO:0000256" key="1">
    <source>
        <dbReference type="SAM" id="MobiDB-lite"/>
    </source>
</evidence>
<dbReference type="EMBL" id="JADOUF010000001">
    <property type="protein sequence ID" value="MBG6136156.1"/>
    <property type="molecule type" value="Genomic_DNA"/>
</dbReference>
<feature type="region of interest" description="Disordered" evidence="1">
    <location>
        <begin position="1"/>
        <end position="35"/>
    </location>
</feature>
<comment type="caution">
    <text evidence="2">The sequence shown here is derived from an EMBL/GenBank/DDBJ whole genome shotgun (WGS) entry which is preliminary data.</text>
</comment>
<evidence type="ECO:0000313" key="2">
    <source>
        <dbReference type="EMBL" id="MBG6136156.1"/>
    </source>
</evidence>
<evidence type="ECO:0000313" key="3">
    <source>
        <dbReference type="Proteomes" id="UP000622552"/>
    </source>
</evidence>
<reference evidence="2" key="1">
    <citation type="submission" date="2020-11" db="EMBL/GenBank/DDBJ databases">
        <title>Sequencing the genomes of 1000 actinobacteria strains.</title>
        <authorList>
            <person name="Klenk H.-P."/>
        </authorList>
    </citation>
    <scope>NUCLEOTIDE SEQUENCE</scope>
    <source>
        <strain evidence="2">DSM 45356</strain>
    </source>
</reference>
<dbReference type="Proteomes" id="UP000622552">
    <property type="component" value="Unassembled WGS sequence"/>
</dbReference>
<sequence length="60" mass="6600">MNRSLTEPNGPAVDPNVAPRVHPHVTPREEACPPRGRAAFVQHTALTETTDIQPFSDTLR</sequence>
<accession>A0A8J7GSD3</accession>